<evidence type="ECO:0000256" key="1">
    <source>
        <dbReference type="SAM" id="MobiDB-lite"/>
    </source>
</evidence>
<dbReference type="InParanoid" id="A0A409W4V5"/>
<gene>
    <name evidence="2" type="ORF">CVT24_007445</name>
</gene>
<feature type="region of interest" description="Disordered" evidence="1">
    <location>
        <begin position="45"/>
        <end position="149"/>
    </location>
</feature>
<proteinExistence type="predicted"/>
<comment type="caution">
    <text evidence="2">The sequence shown here is derived from an EMBL/GenBank/DDBJ whole genome shotgun (WGS) entry which is preliminary data.</text>
</comment>
<feature type="compositionally biased region" description="Acidic residues" evidence="1">
    <location>
        <begin position="92"/>
        <end position="108"/>
    </location>
</feature>
<reference evidence="2 3" key="1">
    <citation type="journal article" date="2018" name="Evol. Lett.">
        <title>Horizontal gene cluster transfer increased hallucinogenic mushroom diversity.</title>
        <authorList>
            <person name="Reynolds H.T."/>
            <person name="Vijayakumar V."/>
            <person name="Gluck-Thaler E."/>
            <person name="Korotkin H.B."/>
            <person name="Matheny P.B."/>
            <person name="Slot J.C."/>
        </authorList>
    </citation>
    <scope>NUCLEOTIDE SEQUENCE [LARGE SCALE GENOMIC DNA]</scope>
    <source>
        <strain evidence="2 3">2629</strain>
    </source>
</reference>
<feature type="region of interest" description="Disordered" evidence="1">
    <location>
        <begin position="1"/>
        <end position="29"/>
    </location>
</feature>
<accession>A0A409W4V5</accession>
<dbReference type="EMBL" id="NHTK01005810">
    <property type="protein sequence ID" value="PPQ73560.1"/>
    <property type="molecule type" value="Genomic_DNA"/>
</dbReference>
<dbReference type="AlphaFoldDB" id="A0A409W4V5"/>
<organism evidence="2 3">
    <name type="scientific">Panaeolus cyanescens</name>
    <dbReference type="NCBI Taxonomy" id="181874"/>
    <lineage>
        <taxon>Eukaryota</taxon>
        <taxon>Fungi</taxon>
        <taxon>Dikarya</taxon>
        <taxon>Basidiomycota</taxon>
        <taxon>Agaricomycotina</taxon>
        <taxon>Agaricomycetes</taxon>
        <taxon>Agaricomycetidae</taxon>
        <taxon>Agaricales</taxon>
        <taxon>Agaricineae</taxon>
        <taxon>Galeropsidaceae</taxon>
        <taxon>Panaeolus</taxon>
    </lineage>
</organism>
<keyword evidence="3" id="KW-1185">Reference proteome</keyword>
<evidence type="ECO:0000313" key="2">
    <source>
        <dbReference type="EMBL" id="PPQ73560.1"/>
    </source>
</evidence>
<feature type="compositionally biased region" description="Basic and acidic residues" evidence="1">
    <location>
        <begin position="52"/>
        <end position="71"/>
    </location>
</feature>
<evidence type="ECO:0000313" key="3">
    <source>
        <dbReference type="Proteomes" id="UP000284842"/>
    </source>
</evidence>
<sequence length="218" mass="24542">MSVKEEPVWDDEIDPNNIQHDLPAPDPHGIYRLVSPTTFYAELFGKSPSVESKQDHSDEHSVHSETEDDNHPGATSSVPRNYNLHGLGPVDPADEERWENGYSDESETESTAPPIVAAYNGPTTPPPASPKSTPATDPQGSRQRQLNPFEEHLIETVRASVQFSNGAMMEELQKARIALERSRQREQELNVQVGTLTRVNKRLRDKTIQELETQKRRK</sequence>
<name>A0A409W4V5_9AGAR</name>
<protein>
    <submittedName>
        <fullName evidence="2">Uncharacterized protein</fullName>
    </submittedName>
</protein>
<dbReference type="Proteomes" id="UP000284842">
    <property type="component" value="Unassembled WGS sequence"/>
</dbReference>